<dbReference type="Proteomes" id="UP000313645">
    <property type="component" value="Unassembled WGS sequence"/>
</dbReference>
<keyword evidence="2" id="KW-1185">Reference proteome</keyword>
<evidence type="ECO:0000313" key="1">
    <source>
        <dbReference type="EMBL" id="TBW50545.1"/>
    </source>
</evidence>
<organism evidence="1 2">
    <name type="scientific">Marinobacter halodurans</name>
    <dbReference type="NCBI Taxonomy" id="2528979"/>
    <lineage>
        <taxon>Bacteria</taxon>
        <taxon>Pseudomonadati</taxon>
        <taxon>Pseudomonadota</taxon>
        <taxon>Gammaproteobacteria</taxon>
        <taxon>Pseudomonadales</taxon>
        <taxon>Marinobacteraceae</taxon>
        <taxon>Marinobacter</taxon>
    </lineage>
</organism>
<name>A0ABY1ZG24_9GAMM</name>
<dbReference type="RefSeq" id="WP_131483282.1">
    <property type="nucleotide sequence ID" value="NZ_SJDL01000034.1"/>
</dbReference>
<evidence type="ECO:0000313" key="2">
    <source>
        <dbReference type="Proteomes" id="UP000313645"/>
    </source>
</evidence>
<protein>
    <submittedName>
        <fullName evidence="1">Uncharacterized protein</fullName>
    </submittedName>
</protein>
<accession>A0ABY1ZG24</accession>
<comment type="caution">
    <text evidence="1">The sequence shown here is derived from an EMBL/GenBank/DDBJ whole genome shotgun (WGS) entry which is preliminary data.</text>
</comment>
<gene>
    <name evidence="1" type="ORF">EZI54_18055</name>
</gene>
<reference evidence="1 2" key="1">
    <citation type="submission" date="2019-02" db="EMBL/GenBank/DDBJ databases">
        <title>Marinobacter halodurans sp. nov., a marine bacterium isolated from sea tidal flat.</title>
        <authorList>
            <person name="Yoo Y."/>
            <person name="Lee D.W."/>
            <person name="Kim B.S."/>
            <person name="Kim J.-J."/>
        </authorList>
    </citation>
    <scope>NUCLEOTIDE SEQUENCE [LARGE SCALE GENOMIC DNA]</scope>
    <source>
        <strain evidence="1 2">YJ-S3-2</strain>
    </source>
</reference>
<sequence>MTGHWKRFLGTLVALATAALWLTFYQPDPEYGQKQRLADFSSLLGTLSRSWDRSAVDLILAPAVKGAGPSSATLTTAQSLGRFVGCERLALGDFGDDALSQSPLNRLKTDTVYQGNGRCAFEHGRADVLVGYVKGQDQPQLVLLEVDNVRLFDRR</sequence>
<dbReference type="EMBL" id="SJDL01000034">
    <property type="protein sequence ID" value="TBW50545.1"/>
    <property type="molecule type" value="Genomic_DNA"/>
</dbReference>
<proteinExistence type="predicted"/>